<dbReference type="PANTHER" id="PTHR31613:SF2">
    <property type="entry name" value="AUGURIN"/>
    <property type="match status" value="1"/>
</dbReference>
<dbReference type="GeneTree" id="ENSGT00390000000145"/>
<keyword evidence="8" id="KW-0165">Cleavage on pair of basic residues</keyword>
<evidence type="ECO:0000256" key="6">
    <source>
        <dbReference type="ARBA" id="ARBA00022490"/>
    </source>
</evidence>
<reference evidence="12" key="1">
    <citation type="submission" date="2025-08" db="UniProtKB">
        <authorList>
            <consortium name="Ensembl"/>
        </authorList>
    </citation>
    <scope>IDENTIFICATION</scope>
</reference>
<sequence length="107" mass="12574">ILAKREASQEPKPMAVAVSPHDAAGFLVRRPKRNVWDRSRPDVQQWIMQLMHMGYDEARLETDLSYWMDYSRAHDQGRQHHYDENAPIGPRDSASFRHGANVNYDYY</sequence>
<evidence type="ECO:0000256" key="1">
    <source>
        <dbReference type="ARBA" id="ARBA00004221"/>
    </source>
</evidence>
<dbReference type="Ensembl" id="ENSPKIT00000012055.1">
    <property type="protein sequence ID" value="ENSPKIP00000031214.1"/>
    <property type="gene ID" value="ENSPKIG00000011787.1"/>
</dbReference>
<evidence type="ECO:0000256" key="7">
    <source>
        <dbReference type="ARBA" id="ARBA00022525"/>
    </source>
</evidence>
<protein>
    <submittedName>
        <fullName evidence="12">ECRG4 augurin precursor a</fullName>
    </submittedName>
</protein>
<dbReference type="GO" id="GO:0031145">
    <property type="term" value="P:anaphase-promoting complex-dependent catabolic process"/>
    <property type="evidence" value="ECO:0007669"/>
    <property type="project" value="TreeGrafter"/>
</dbReference>
<proteinExistence type="inferred from homology"/>
<keyword evidence="10" id="KW-0472">Membrane</keyword>
<dbReference type="GO" id="GO:0016324">
    <property type="term" value="C:apical plasma membrane"/>
    <property type="evidence" value="ECO:0007669"/>
    <property type="project" value="UniProtKB-SubCell"/>
</dbReference>
<dbReference type="Pfam" id="PF15187">
    <property type="entry name" value="Augurin"/>
    <property type="match status" value="1"/>
</dbReference>
<evidence type="ECO:0000256" key="9">
    <source>
        <dbReference type="ARBA" id="ARBA00022729"/>
    </source>
</evidence>
<dbReference type="GO" id="GO:0005615">
    <property type="term" value="C:extracellular space"/>
    <property type="evidence" value="ECO:0007669"/>
    <property type="project" value="TreeGrafter"/>
</dbReference>
<evidence type="ECO:0000256" key="4">
    <source>
        <dbReference type="ARBA" id="ARBA00011014"/>
    </source>
</evidence>
<evidence type="ECO:0000256" key="2">
    <source>
        <dbReference type="ARBA" id="ARBA00004496"/>
    </source>
</evidence>
<comment type="similarity">
    <text evidence="4">Belongs to the augurin family.</text>
</comment>
<dbReference type="AlphaFoldDB" id="A0A3B3SKE0"/>
<gene>
    <name evidence="12" type="primary">ECRG4</name>
</gene>
<evidence type="ECO:0000256" key="11">
    <source>
        <dbReference type="SAM" id="MobiDB-lite"/>
    </source>
</evidence>
<dbReference type="Proteomes" id="UP000261540">
    <property type="component" value="Unplaced"/>
</dbReference>
<keyword evidence="6" id="KW-0963">Cytoplasm</keyword>
<keyword evidence="7" id="KW-0964">Secreted</keyword>
<dbReference type="GO" id="GO:0090398">
    <property type="term" value="P:cellular senescence"/>
    <property type="evidence" value="ECO:0007669"/>
    <property type="project" value="TreeGrafter"/>
</dbReference>
<feature type="region of interest" description="Disordered" evidence="11">
    <location>
        <begin position="78"/>
        <end position="107"/>
    </location>
</feature>
<keyword evidence="13" id="KW-1185">Reference proteome</keyword>
<dbReference type="InterPro" id="IPR028173">
    <property type="entry name" value="Augurin"/>
</dbReference>
<accession>A0A3B3SKE0</accession>
<comment type="subcellular location">
    <subcellularLocation>
        <location evidence="1">Apical cell membrane</location>
    </subcellularLocation>
    <subcellularLocation>
        <location evidence="2">Cytoplasm</location>
    </subcellularLocation>
    <subcellularLocation>
        <location evidence="3">Secreted</location>
    </subcellularLocation>
</comment>
<evidence type="ECO:0000256" key="10">
    <source>
        <dbReference type="ARBA" id="ARBA00023136"/>
    </source>
</evidence>
<keyword evidence="5" id="KW-1003">Cell membrane</keyword>
<dbReference type="GO" id="GO:0007417">
    <property type="term" value="P:central nervous system development"/>
    <property type="evidence" value="ECO:0007669"/>
    <property type="project" value="TreeGrafter"/>
</dbReference>
<evidence type="ECO:0000256" key="5">
    <source>
        <dbReference type="ARBA" id="ARBA00022475"/>
    </source>
</evidence>
<dbReference type="GO" id="GO:0070314">
    <property type="term" value="P:G1 to G0 transition"/>
    <property type="evidence" value="ECO:0007669"/>
    <property type="project" value="TreeGrafter"/>
</dbReference>
<name>A0A3B3SKE0_9TELE</name>
<evidence type="ECO:0000313" key="12">
    <source>
        <dbReference type="Ensembl" id="ENSPKIP00000031214.1"/>
    </source>
</evidence>
<dbReference type="PANTHER" id="PTHR31613">
    <property type="entry name" value="AUGURIN"/>
    <property type="match status" value="1"/>
</dbReference>
<dbReference type="GO" id="GO:0042127">
    <property type="term" value="P:regulation of cell population proliferation"/>
    <property type="evidence" value="ECO:0007669"/>
    <property type="project" value="TreeGrafter"/>
</dbReference>
<dbReference type="GO" id="GO:0005737">
    <property type="term" value="C:cytoplasm"/>
    <property type="evidence" value="ECO:0007669"/>
    <property type="project" value="UniProtKB-SubCell"/>
</dbReference>
<organism evidence="12 13">
    <name type="scientific">Paramormyrops kingsleyae</name>
    <dbReference type="NCBI Taxonomy" id="1676925"/>
    <lineage>
        <taxon>Eukaryota</taxon>
        <taxon>Metazoa</taxon>
        <taxon>Chordata</taxon>
        <taxon>Craniata</taxon>
        <taxon>Vertebrata</taxon>
        <taxon>Euteleostomi</taxon>
        <taxon>Actinopterygii</taxon>
        <taxon>Neopterygii</taxon>
        <taxon>Teleostei</taxon>
        <taxon>Osteoglossocephala</taxon>
        <taxon>Osteoglossomorpha</taxon>
        <taxon>Osteoglossiformes</taxon>
        <taxon>Mormyridae</taxon>
        <taxon>Paramormyrops</taxon>
    </lineage>
</organism>
<evidence type="ECO:0000256" key="8">
    <source>
        <dbReference type="ARBA" id="ARBA00022685"/>
    </source>
</evidence>
<evidence type="ECO:0000313" key="13">
    <source>
        <dbReference type="Proteomes" id="UP000261540"/>
    </source>
</evidence>
<keyword evidence="9" id="KW-0732">Signal</keyword>
<evidence type="ECO:0000256" key="3">
    <source>
        <dbReference type="ARBA" id="ARBA00004613"/>
    </source>
</evidence>
<reference evidence="12" key="2">
    <citation type="submission" date="2025-09" db="UniProtKB">
        <authorList>
            <consortium name="Ensembl"/>
        </authorList>
    </citation>
    <scope>IDENTIFICATION</scope>
</reference>